<dbReference type="EMBL" id="MJEQ01002623">
    <property type="protein sequence ID" value="OIT26889.1"/>
    <property type="molecule type" value="Genomic_DNA"/>
</dbReference>
<keyword evidence="3" id="KW-1185">Reference proteome</keyword>
<feature type="region of interest" description="Disordered" evidence="1">
    <location>
        <begin position="1"/>
        <end position="83"/>
    </location>
</feature>
<accession>A0A1J6L701</accession>
<dbReference type="Gramene" id="OIT26889">
    <property type="protein sequence ID" value="OIT26889"/>
    <property type="gene ID" value="A4A49_24526"/>
</dbReference>
<proteinExistence type="predicted"/>
<name>A0A1J6L701_NICAT</name>
<feature type="region of interest" description="Disordered" evidence="1">
    <location>
        <begin position="236"/>
        <end position="287"/>
    </location>
</feature>
<dbReference type="Proteomes" id="UP000187609">
    <property type="component" value="Unassembled WGS sequence"/>
</dbReference>
<evidence type="ECO:0000256" key="1">
    <source>
        <dbReference type="SAM" id="MobiDB-lite"/>
    </source>
</evidence>
<comment type="caution">
    <text evidence="2">The sequence shown here is derived from an EMBL/GenBank/DDBJ whole genome shotgun (WGS) entry which is preliminary data.</text>
</comment>
<organism evidence="2 3">
    <name type="scientific">Nicotiana attenuata</name>
    <name type="common">Coyote tobacco</name>
    <dbReference type="NCBI Taxonomy" id="49451"/>
    <lineage>
        <taxon>Eukaryota</taxon>
        <taxon>Viridiplantae</taxon>
        <taxon>Streptophyta</taxon>
        <taxon>Embryophyta</taxon>
        <taxon>Tracheophyta</taxon>
        <taxon>Spermatophyta</taxon>
        <taxon>Magnoliopsida</taxon>
        <taxon>eudicotyledons</taxon>
        <taxon>Gunneridae</taxon>
        <taxon>Pentapetalae</taxon>
        <taxon>asterids</taxon>
        <taxon>lamiids</taxon>
        <taxon>Solanales</taxon>
        <taxon>Solanaceae</taxon>
        <taxon>Nicotianoideae</taxon>
        <taxon>Nicotianeae</taxon>
        <taxon>Nicotiana</taxon>
    </lineage>
</organism>
<reference evidence="2" key="1">
    <citation type="submission" date="2016-11" db="EMBL/GenBank/DDBJ databases">
        <title>The genome of Nicotiana attenuata.</title>
        <authorList>
            <person name="Xu S."/>
            <person name="Brockmoeller T."/>
            <person name="Gaquerel E."/>
            <person name="Navarro A."/>
            <person name="Kuhl H."/>
            <person name="Gase K."/>
            <person name="Ling Z."/>
            <person name="Zhou W."/>
            <person name="Kreitzer C."/>
            <person name="Stanke M."/>
            <person name="Tang H."/>
            <person name="Lyons E."/>
            <person name="Pandey P."/>
            <person name="Pandey S.P."/>
            <person name="Timmermann B."/>
            <person name="Baldwin I.T."/>
        </authorList>
    </citation>
    <scope>NUCLEOTIDE SEQUENCE [LARGE SCALE GENOMIC DNA]</scope>
    <source>
        <strain evidence="2">UT</strain>
    </source>
</reference>
<gene>
    <name evidence="2" type="ORF">A4A49_24526</name>
</gene>
<protein>
    <submittedName>
        <fullName evidence="2">Uncharacterized protein</fullName>
    </submittedName>
</protein>
<feature type="compositionally biased region" description="Basic and acidic residues" evidence="1">
    <location>
        <begin position="19"/>
        <end position="39"/>
    </location>
</feature>
<evidence type="ECO:0000313" key="2">
    <source>
        <dbReference type="EMBL" id="OIT26889.1"/>
    </source>
</evidence>
<evidence type="ECO:0000313" key="3">
    <source>
        <dbReference type="Proteomes" id="UP000187609"/>
    </source>
</evidence>
<sequence length="287" mass="31798">MANERVMSKLSRRINWTLKPEKEQLRKMENPRSNPKDDGITVVAKEGNTNPGNTRIMVEESKESGKENQVGARSPNPSARTTGGTTVEVVAKKNINETVTPRGAVEVLANVEGDSVELSGGDQVGKVHAKSLHVTVRSQHKTTSGKIFDLNGTVIPALPATVNPNLGSVYELQFRVMQETLGVMEKNFEVLKEVTMKALDEIEQAIVLEMELLKQCLWHVLQNAIVEQRQFENEGDNESIGNFKDVDKEADLSPRVNGKSGKKGKKKAQNEEAPQPTRIFPRRSTFD</sequence>
<dbReference type="AlphaFoldDB" id="A0A1J6L701"/>
<feature type="compositionally biased region" description="Basic and acidic residues" evidence="1">
    <location>
        <begin position="57"/>
        <end position="66"/>
    </location>
</feature>